<proteinExistence type="inferred from homology"/>
<dbReference type="InterPro" id="IPR030678">
    <property type="entry name" value="Peptide/Ni-bd"/>
</dbReference>
<dbReference type="CDD" id="cd08504">
    <property type="entry name" value="PBP2_OppA"/>
    <property type="match status" value="1"/>
</dbReference>
<reference evidence="7 8" key="1">
    <citation type="submission" date="2017-02" db="EMBL/GenBank/DDBJ databases">
        <title>The complete genomic sequence of a novel cold adapted crude oil-degrading bacterium Planococcus qaidamina Y42.</title>
        <authorList>
            <person name="Yang R."/>
        </authorList>
    </citation>
    <scope>NUCLEOTIDE SEQUENCE [LARGE SCALE GENOMIC DNA]</scope>
    <source>
        <strain evidence="7 8">Y42</strain>
    </source>
</reference>
<dbReference type="Gene3D" id="3.40.190.10">
    <property type="entry name" value="Periplasmic binding protein-like II"/>
    <property type="match status" value="1"/>
</dbReference>
<dbReference type="PROSITE" id="PS51257">
    <property type="entry name" value="PROKAR_LIPOPROTEIN"/>
    <property type="match status" value="1"/>
</dbReference>
<gene>
    <name evidence="7" type="ORF">B0X71_12990</name>
</gene>
<dbReference type="SUPFAM" id="SSF53850">
    <property type="entry name" value="Periplasmic binding protein-like II"/>
    <property type="match status" value="1"/>
</dbReference>
<protein>
    <submittedName>
        <fullName evidence="7">Peptide ABC transporter substrate-binding protein</fullName>
    </submittedName>
</protein>
<dbReference type="AlphaFoldDB" id="A0A1Q2L0F0"/>
<sequence length="578" mass="63987">MKNSKIFWLLGLVLVLGMFLAACGGEEATEEEVVDEEEVVEEEPVEGEEEVVAEVPEELDEPQVLELIESAEIPTLDSSLVTDSVGFNLLNNVNEGLYRLNEENIAVPAVAAGEPEVSEDGLTYTFEIREDAVWSNGTPVTANDFVFAWQRAIDPATGSSYGPYMFSGVIDNATEIAAGELEPSELGVTAVDDSTLEVQLERPVPYFESLMAFGTFYPLNEEFVTAAGDDYATNSENLLYNGPFVLTNWDGTGLSWSLEKNPEYWDAEAVNLEEINYDVVKETSTAVNLYQSGEKDRTALSGEFAMQYASDPELVSELEPTLFYLKFNQERNGEPTPLANENIREAIAMAFNKEDLATVILANGSLPADYLVPTDFAFNAEGEDFRDINGDLLGYDPEAALEAWETGLEELGVEEITLELLGGDTELSKKMDEYLKQQLETTLPGLTLELREVPFSVRLEADEAQDYDIQFAGWGPDYQDPMTFVDLFVTDGPNNKMSYSNPEFDALVESAKNELALDPEARWAAMAEAERILLEDAAIAPVYQRGLMSLQKPYVHNIVSHPFGGDYSYKWAYIDGAE</sequence>
<accession>A0A1Q2L0F0</accession>
<comment type="similarity">
    <text evidence="2">Belongs to the bacterial solute-binding protein 5 family.</text>
</comment>
<keyword evidence="4" id="KW-0732">Signal</keyword>
<dbReference type="GO" id="GO:1904680">
    <property type="term" value="F:peptide transmembrane transporter activity"/>
    <property type="evidence" value="ECO:0007669"/>
    <property type="project" value="TreeGrafter"/>
</dbReference>
<evidence type="ECO:0000256" key="4">
    <source>
        <dbReference type="ARBA" id="ARBA00022729"/>
    </source>
</evidence>
<evidence type="ECO:0000256" key="5">
    <source>
        <dbReference type="ARBA" id="ARBA00022856"/>
    </source>
</evidence>
<dbReference type="OrthoDB" id="9801912at2"/>
<dbReference type="EMBL" id="CP019640">
    <property type="protein sequence ID" value="AQQ53918.1"/>
    <property type="molecule type" value="Genomic_DNA"/>
</dbReference>
<dbReference type="Proteomes" id="UP000188184">
    <property type="component" value="Chromosome"/>
</dbReference>
<evidence type="ECO:0000256" key="3">
    <source>
        <dbReference type="ARBA" id="ARBA00022448"/>
    </source>
</evidence>
<evidence type="ECO:0000313" key="8">
    <source>
        <dbReference type="Proteomes" id="UP000188184"/>
    </source>
</evidence>
<dbReference type="GO" id="GO:0030288">
    <property type="term" value="C:outer membrane-bounded periplasmic space"/>
    <property type="evidence" value="ECO:0007669"/>
    <property type="project" value="UniProtKB-ARBA"/>
</dbReference>
<dbReference type="FunFam" id="3.10.105.10:FF:000001">
    <property type="entry name" value="Oligopeptide ABC transporter, oligopeptide-binding protein"/>
    <property type="match status" value="1"/>
</dbReference>
<dbReference type="Gene3D" id="3.90.76.10">
    <property type="entry name" value="Dipeptide-binding Protein, Domain 1"/>
    <property type="match status" value="1"/>
</dbReference>
<dbReference type="PANTHER" id="PTHR30290:SF10">
    <property type="entry name" value="PERIPLASMIC OLIGOPEPTIDE-BINDING PROTEIN-RELATED"/>
    <property type="match status" value="1"/>
</dbReference>
<dbReference type="KEGG" id="pmar:B0X71_12990"/>
<name>A0A1Q2L0F0_9BACL</name>
<dbReference type="PIRSF" id="PIRSF002741">
    <property type="entry name" value="MppA"/>
    <property type="match status" value="1"/>
</dbReference>
<organism evidence="7 8">
    <name type="scientific">Planococcus lenghuensis</name>
    <dbReference type="NCBI Taxonomy" id="2213202"/>
    <lineage>
        <taxon>Bacteria</taxon>
        <taxon>Bacillati</taxon>
        <taxon>Bacillota</taxon>
        <taxon>Bacilli</taxon>
        <taxon>Bacillales</taxon>
        <taxon>Caryophanaceae</taxon>
        <taxon>Planococcus</taxon>
    </lineage>
</organism>
<evidence type="ECO:0000259" key="6">
    <source>
        <dbReference type="Pfam" id="PF00496"/>
    </source>
</evidence>
<dbReference type="Gene3D" id="3.10.105.10">
    <property type="entry name" value="Dipeptide-binding Protein, Domain 3"/>
    <property type="match status" value="1"/>
</dbReference>
<dbReference type="PANTHER" id="PTHR30290">
    <property type="entry name" value="PERIPLASMIC BINDING COMPONENT OF ABC TRANSPORTER"/>
    <property type="match status" value="1"/>
</dbReference>
<evidence type="ECO:0000256" key="1">
    <source>
        <dbReference type="ARBA" id="ARBA00004196"/>
    </source>
</evidence>
<evidence type="ECO:0000256" key="2">
    <source>
        <dbReference type="ARBA" id="ARBA00005695"/>
    </source>
</evidence>
<dbReference type="GO" id="GO:0043190">
    <property type="term" value="C:ATP-binding cassette (ABC) transporter complex"/>
    <property type="evidence" value="ECO:0007669"/>
    <property type="project" value="InterPro"/>
</dbReference>
<keyword evidence="5" id="KW-0571">Peptide transport</keyword>
<dbReference type="FunFam" id="3.90.76.10:FF:000001">
    <property type="entry name" value="Oligopeptide ABC transporter substrate-binding protein"/>
    <property type="match status" value="1"/>
</dbReference>
<dbReference type="GO" id="GO:0015833">
    <property type="term" value="P:peptide transport"/>
    <property type="evidence" value="ECO:0007669"/>
    <property type="project" value="UniProtKB-KW"/>
</dbReference>
<dbReference type="RefSeq" id="WP_077589816.1">
    <property type="nucleotide sequence ID" value="NZ_CP019640.1"/>
</dbReference>
<feature type="domain" description="Solute-binding protein family 5" evidence="6">
    <location>
        <begin position="107"/>
        <end position="495"/>
    </location>
</feature>
<keyword evidence="8" id="KW-1185">Reference proteome</keyword>
<dbReference type="Pfam" id="PF00496">
    <property type="entry name" value="SBP_bac_5"/>
    <property type="match status" value="1"/>
</dbReference>
<dbReference type="InterPro" id="IPR000914">
    <property type="entry name" value="SBP_5_dom"/>
</dbReference>
<keyword evidence="5" id="KW-0653">Protein transport</keyword>
<keyword evidence="3" id="KW-0813">Transport</keyword>
<dbReference type="InterPro" id="IPR039424">
    <property type="entry name" value="SBP_5"/>
</dbReference>
<comment type="subcellular location">
    <subcellularLocation>
        <location evidence="1">Cell envelope</location>
    </subcellularLocation>
</comment>
<evidence type="ECO:0000313" key="7">
    <source>
        <dbReference type="EMBL" id="AQQ53918.1"/>
    </source>
</evidence>